<sequence>MMTSSGPGLAAELEALADLAHDLGRAAVVVVPELTPDEMGDAAHWVQEVIGYMGEVLRHVVVRAEGLRQEWVDGERARPGEAASESPAVALMDTALVHLGIGEHAVEVAHHLVLTGRAHLWEALGQQEHPERMHSR</sequence>
<accession>A0ABS3RT86</accession>
<organism evidence="1 2">
    <name type="scientific">Actinomadura violacea</name>
    <dbReference type="NCBI Taxonomy" id="2819934"/>
    <lineage>
        <taxon>Bacteria</taxon>
        <taxon>Bacillati</taxon>
        <taxon>Actinomycetota</taxon>
        <taxon>Actinomycetes</taxon>
        <taxon>Streptosporangiales</taxon>
        <taxon>Thermomonosporaceae</taxon>
        <taxon>Actinomadura</taxon>
    </lineage>
</organism>
<proteinExistence type="predicted"/>
<dbReference type="EMBL" id="JAGEPF010000010">
    <property type="protein sequence ID" value="MBO2459249.1"/>
    <property type="molecule type" value="Genomic_DNA"/>
</dbReference>
<comment type="caution">
    <text evidence="1">The sequence shown here is derived from an EMBL/GenBank/DDBJ whole genome shotgun (WGS) entry which is preliminary data.</text>
</comment>
<gene>
    <name evidence="1" type="ORF">J4709_16850</name>
</gene>
<protein>
    <submittedName>
        <fullName evidence="1">Uncharacterized protein</fullName>
    </submittedName>
</protein>
<dbReference type="RefSeq" id="WP_208241754.1">
    <property type="nucleotide sequence ID" value="NZ_JAGEPF010000010.1"/>
</dbReference>
<name>A0ABS3RT86_9ACTN</name>
<dbReference type="Proteomes" id="UP000680206">
    <property type="component" value="Unassembled WGS sequence"/>
</dbReference>
<keyword evidence="2" id="KW-1185">Reference proteome</keyword>
<evidence type="ECO:0000313" key="1">
    <source>
        <dbReference type="EMBL" id="MBO2459249.1"/>
    </source>
</evidence>
<evidence type="ECO:0000313" key="2">
    <source>
        <dbReference type="Proteomes" id="UP000680206"/>
    </source>
</evidence>
<reference evidence="1 2" key="1">
    <citation type="submission" date="2021-03" db="EMBL/GenBank/DDBJ databases">
        <title>Actinomadura violae sp. nov., isolated from lichen in Thailand.</title>
        <authorList>
            <person name="Kanchanasin P."/>
            <person name="Saeng-In P."/>
            <person name="Phongsopitanun W."/>
            <person name="Yuki M."/>
            <person name="Kudo T."/>
            <person name="Ohkuma M."/>
            <person name="Tanasupawat S."/>
        </authorList>
    </citation>
    <scope>NUCLEOTIDE SEQUENCE [LARGE SCALE GENOMIC DNA]</scope>
    <source>
        <strain evidence="1 2">LCR2-06</strain>
    </source>
</reference>